<comment type="caution">
    <text evidence="2">The sequence shown here is derived from an EMBL/GenBank/DDBJ whole genome shotgun (WGS) entry which is preliminary data.</text>
</comment>
<protein>
    <recommendedName>
        <fullName evidence="4">DUF11 domain-containing protein</fullName>
    </recommendedName>
</protein>
<keyword evidence="1" id="KW-0732">Signal</keyword>
<reference evidence="2 3" key="1">
    <citation type="submission" date="2015-08" db="EMBL/GenBank/DDBJ databases">
        <title>Antibacterial properties of a collection of Vibrionaceae strains.</title>
        <authorList>
            <person name="Giubergia S."/>
        </authorList>
    </citation>
    <scope>NUCLEOTIDE SEQUENCE [LARGE SCALE GENOMIC DNA]</scope>
    <source>
        <strain evidence="2 3">S0821</strain>
    </source>
</reference>
<sequence>MNIIQARKFLLAGISALFAALLSFSVMASLPGLDHEEMEMDGNVEDTNFDGLPDWETINDQATLVGIAEFFQKDKNGTDEIFWKGSSKDEIDITEWWFRSGSPQPKDDFTNAYAAAFYNDQGELLLYYGADRYANNGDMYVGFWFLQSNVGIPEGQARGEFYGAHADGDILVLISFPQSAAGKPYIQVLEWQSGGGDVATNLVERFVTFGDPKDPSFVGAKCGESFLGNDLVCGIANEEPVPLPNVAGWTYQAKTGETNEFPYESFVEGRLNLSQLFLGRDIPCFSSFLVESRASRSIDASLADFVVGSFELCSIDVSKTCSTASFNNDGTFNVDYTIQVKNTGPGTIDGSQIVTIDDTPSDGTPFMLTNSAAGYGAGSVWEVNEVLNIMGSYVSDVNGGTNYVTASVTTGPTSSISDSLDAAVPCDALQLTPLLTISKACDAYLEATGGLLAVAKQYEIEVCNTGNVPLDVTSLTDDKDASLNASFDLDYALSCNDPSDTSCGAGNECALFNSESNLYACRNTATTEWMPAGSGGDICVVTSGSYYPSSLAELVGMNGTLSNQATVKATSPVADTGLLSTVGQQSDPATCDLCPTPTTPPASN</sequence>
<feature type="signal peptide" evidence="1">
    <location>
        <begin position="1"/>
        <end position="28"/>
    </location>
</feature>
<dbReference type="AlphaFoldDB" id="A0A0Q2MFC5"/>
<evidence type="ECO:0000313" key="2">
    <source>
        <dbReference type="EMBL" id="KQH86705.1"/>
    </source>
</evidence>
<evidence type="ECO:0000256" key="1">
    <source>
        <dbReference type="SAM" id="SignalP"/>
    </source>
</evidence>
<accession>A0A0Q2MFC5</accession>
<evidence type="ECO:0008006" key="4">
    <source>
        <dbReference type="Google" id="ProtNLM"/>
    </source>
</evidence>
<evidence type="ECO:0000313" key="3">
    <source>
        <dbReference type="Proteomes" id="UP000051221"/>
    </source>
</evidence>
<feature type="chain" id="PRO_5006194514" description="DUF11 domain-containing protein" evidence="1">
    <location>
        <begin position="29"/>
        <end position="604"/>
    </location>
</feature>
<keyword evidence="3" id="KW-1185">Reference proteome</keyword>
<gene>
    <name evidence="2" type="ORF">AMR76_06335</name>
</gene>
<name>A0A0Q2MFC5_VIBFU</name>
<proteinExistence type="predicted"/>
<dbReference type="RefSeq" id="WP_055465639.1">
    <property type="nucleotide sequence ID" value="NZ_LKHS01000005.1"/>
</dbReference>
<dbReference type="Proteomes" id="UP000051221">
    <property type="component" value="Unassembled WGS sequence"/>
</dbReference>
<organism evidence="2 3">
    <name type="scientific">Vibrio furnissii</name>
    <dbReference type="NCBI Taxonomy" id="29494"/>
    <lineage>
        <taxon>Bacteria</taxon>
        <taxon>Pseudomonadati</taxon>
        <taxon>Pseudomonadota</taxon>
        <taxon>Gammaproteobacteria</taxon>
        <taxon>Vibrionales</taxon>
        <taxon>Vibrionaceae</taxon>
        <taxon>Vibrio</taxon>
    </lineage>
</organism>
<dbReference type="InParanoid" id="A0A0Q2MFC5"/>
<dbReference type="EMBL" id="LKHS01000005">
    <property type="protein sequence ID" value="KQH86705.1"/>
    <property type="molecule type" value="Genomic_DNA"/>
</dbReference>